<evidence type="ECO:0000313" key="3">
    <source>
        <dbReference type="Proteomes" id="UP001159641"/>
    </source>
</evidence>
<keyword evidence="3" id="KW-1185">Reference proteome</keyword>
<evidence type="ECO:0000313" key="2">
    <source>
        <dbReference type="EMBL" id="KAJ8788236.1"/>
    </source>
</evidence>
<gene>
    <name evidence="2" type="ORF">J1605_022530</name>
</gene>
<feature type="region of interest" description="Disordered" evidence="1">
    <location>
        <begin position="50"/>
        <end position="123"/>
    </location>
</feature>
<accession>A0AB34H915</accession>
<proteinExistence type="predicted"/>
<sequence>MTRFSPTSSETGYLVHALQTTLWTFSRLFKSPPGERGKKNPEEIRVNWKEKFSKGCPQRRKSPDSADLQTTTRLSGGSGETASHTDLTRNPAPPGHIPPLSGIENSSLRPEAPFPVLGKHSGR</sequence>
<protein>
    <submittedName>
        <fullName evidence="2">Uncharacterized protein</fullName>
    </submittedName>
</protein>
<organism evidence="2 3">
    <name type="scientific">Eschrichtius robustus</name>
    <name type="common">California gray whale</name>
    <name type="synonym">Eschrichtius gibbosus</name>
    <dbReference type="NCBI Taxonomy" id="9764"/>
    <lineage>
        <taxon>Eukaryota</taxon>
        <taxon>Metazoa</taxon>
        <taxon>Chordata</taxon>
        <taxon>Craniata</taxon>
        <taxon>Vertebrata</taxon>
        <taxon>Euteleostomi</taxon>
        <taxon>Mammalia</taxon>
        <taxon>Eutheria</taxon>
        <taxon>Laurasiatheria</taxon>
        <taxon>Artiodactyla</taxon>
        <taxon>Whippomorpha</taxon>
        <taxon>Cetacea</taxon>
        <taxon>Mysticeti</taxon>
        <taxon>Eschrichtiidae</taxon>
        <taxon>Eschrichtius</taxon>
    </lineage>
</organism>
<reference evidence="2 3" key="1">
    <citation type="submission" date="2022-11" db="EMBL/GenBank/DDBJ databases">
        <title>Whole genome sequence of Eschrichtius robustus ER-17-0199.</title>
        <authorList>
            <person name="Bruniche-Olsen A."/>
            <person name="Black A.N."/>
            <person name="Fields C.J."/>
            <person name="Walden K."/>
            <person name="Dewoody J.A."/>
        </authorList>
    </citation>
    <scope>NUCLEOTIDE SEQUENCE [LARGE SCALE GENOMIC DNA]</scope>
    <source>
        <strain evidence="2">ER-17-0199</strain>
        <tissue evidence="2">Blubber</tissue>
    </source>
</reference>
<comment type="caution">
    <text evidence="2">The sequence shown here is derived from an EMBL/GenBank/DDBJ whole genome shotgun (WGS) entry which is preliminary data.</text>
</comment>
<feature type="compositionally biased region" description="Polar residues" evidence="1">
    <location>
        <begin position="67"/>
        <end position="85"/>
    </location>
</feature>
<evidence type="ECO:0000256" key="1">
    <source>
        <dbReference type="SAM" id="MobiDB-lite"/>
    </source>
</evidence>
<dbReference type="Proteomes" id="UP001159641">
    <property type="component" value="Unassembled WGS sequence"/>
</dbReference>
<name>A0AB34H915_ESCRO</name>
<dbReference type="AlphaFoldDB" id="A0AB34H915"/>
<dbReference type="EMBL" id="JAIQCJ010001628">
    <property type="protein sequence ID" value="KAJ8788236.1"/>
    <property type="molecule type" value="Genomic_DNA"/>
</dbReference>